<gene>
    <name evidence="1" type="ORF">UFOVP88_57</name>
</gene>
<evidence type="ECO:0000313" key="1">
    <source>
        <dbReference type="EMBL" id="CAB4126434.1"/>
    </source>
</evidence>
<organism evidence="1">
    <name type="scientific">uncultured Caudovirales phage</name>
    <dbReference type="NCBI Taxonomy" id="2100421"/>
    <lineage>
        <taxon>Viruses</taxon>
        <taxon>Duplodnaviria</taxon>
        <taxon>Heunggongvirae</taxon>
        <taxon>Uroviricota</taxon>
        <taxon>Caudoviricetes</taxon>
        <taxon>Peduoviridae</taxon>
        <taxon>Maltschvirus</taxon>
        <taxon>Maltschvirus maltsch</taxon>
    </lineage>
</organism>
<dbReference type="EMBL" id="LR796195">
    <property type="protein sequence ID" value="CAB4126434.1"/>
    <property type="molecule type" value="Genomic_DNA"/>
</dbReference>
<accession>A0A6J5KVJ6</accession>
<sequence length="98" mass="11581">MSDDLSDLITNYVAKSTAQHILNNIEYFQRQENTMCWNDIRKKLPEEDQECLIAYKESEDNYIIHRAIFTEGTFRSLENESSFPLSAQFWLAIPEIEE</sequence>
<evidence type="ECO:0008006" key="2">
    <source>
        <dbReference type="Google" id="ProtNLM"/>
    </source>
</evidence>
<reference evidence="1" key="1">
    <citation type="submission" date="2020-04" db="EMBL/GenBank/DDBJ databases">
        <authorList>
            <person name="Chiriac C."/>
            <person name="Salcher M."/>
            <person name="Ghai R."/>
            <person name="Kavagutti S V."/>
        </authorList>
    </citation>
    <scope>NUCLEOTIDE SEQUENCE</scope>
</reference>
<proteinExistence type="predicted"/>
<name>A0A6J5KVJ6_9CAUD</name>
<protein>
    <recommendedName>
        <fullName evidence="2">DUF551 domain-containing protein</fullName>
    </recommendedName>
</protein>